<dbReference type="OrthoDB" id="6463805at2"/>
<gene>
    <name evidence="1" type="ORF">Xmir_04240</name>
</gene>
<dbReference type="EMBL" id="NITZ01000044">
    <property type="protein sequence ID" value="PHM45606.1"/>
    <property type="molecule type" value="Genomic_DNA"/>
</dbReference>
<proteinExistence type="predicted"/>
<name>A0A2D0JJK1_9GAMM</name>
<accession>A0A2D0JJK1</accession>
<keyword evidence="2" id="KW-1185">Reference proteome</keyword>
<protein>
    <submittedName>
        <fullName evidence="1">Uncharacterized protein</fullName>
    </submittedName>
</protein>
<dbReference type="AlphaFoldDB" id="A0A2D0JJK1"/>
<dbReference type="RefSeq" id="WP_099115986.1">
    <property type="nucleotide sequence ID" value="NZ_CAWNQI010000078.1"/>
</dbReference>
<dbReference type="Proteomes" id="UP000221980">
    <property type="component" value="Unassembled WGS sequence"/>
</dbReference>
<organism evidence="1 2">
    <name type="scientific">Xenorhabdus miraniensis</name>
    <dbReference type="NCBI Taxonomy" id="351674"/>
    <lineage>
        <taxon>Bacteria</taxon>
        <taxon>Pseudomonadati</taxon>
        <taxon>Pseudomonadota</taxon>
        <taxon>Gammaproteobacteria</taxon>
        <taxon>Enterobacterales</taxon>
        <taxon>Morganellaceae</taxon>
        <taxon>Xenorhabdus</taxon>
    </lineage>
</organism>
<comment type="caution">
    <text evidence="1">The sequence shown here is derived from an EMBL/GenBank/DDBJ whole genome shotgun (WGS) entry which is preliminary data.</text>
</comment>
<evidence type="ECO:0000313" key="1">
    <source>
        <dbReference type="EMBL" id="PHM45606.1"/>
    </source>
</evidence>
<reference evidence="1 2" key="1">
    <citation type="journal article" date="2017" name="Nat. Microbiol.">
        <title>Natural product diversity associated with the nematode symbionts Photorhabdus and Xenorhabdus.</title>
        <authorList>
            <person name="Tobias N.J."/>
            <person name="Wolff H."/>
            <person name="Djahanschiri B."/>
            <person name="Grundmann F."/>
            <person name="Kronenwerth M."/>
            <person name="Shi Y.M."/>
            <person name="Simonyi S."/>
            <person name="Grun P."/>
            <person name="Shapiro-Ilan D."/>
            <person name="Pidot S.J."/>
            <person name="Stinear T.P."/>
            <person name="Ebersberger I."/>
            <person name="Bode H.B."/>
        </authorList>
    </citation>
    <scope>NUCLEOTIDE SEQUENCE [LARGE SCALE GENOMIC DNA]</scope>
    <source>
        <strain evidence="1 2">DSM 17902</strain>
    </source>
</reference>
<evidence type="ECO:0000313" key="2">
    <source>
        <dbReference type="Proteomes" id="UP000221980"/>
    </source>
</evidence>
<sequence>MKYTESMIKEMIATLQKSKFECPTFLLDEERMIANHPPLTDAEKMEWAEFSVKQSRAIVAREYLVSCGERFGRLENGNFIFTHKNCTAEINFEAIETLLIHQIEKTILEANPVEKYIALQRFYLGNEVNEKEKGSTWMRDFIDGVFIDGFNFITARPLSPTAH</sequence>